<evidence type="ECO:0000256" key="5">
    <source>
        <dbReference type="ARBA" id="ARBA00022777"/>
    </source>
</evidence>
<dbReference type="SMART" id="SM00220">
    <property type="entry name" value="S_TKc"/>
    <property type="match status" value="1"/>
</dbReference>
<organism evidence="10">
    <name type="scientific">Mimiviridae sp. ChoanoV1</name>
    <dbReference type="NCBI Taxonomy" id="2596887"/>
    <lineage>
        <taxon>Viruses</taxon>
        <taxon>Varidnaviria</taxon>
        <taxon>Bamfordvirae</taxon>
        <taxon>Nucleocytoviricota</taxon>
        <taxon>Megaviricetes</taxon>
        <taxon>Imitervirales</taxon>
        <taxon>Schizomimiviridae</taxon>
    </lineage>
</organism>
<dbReference type="PROSITE" id="PS50011">
    <property type="entry name" value="PROTEIN_KINASE_DOM"/>
    <property type="match status" value="1"/>
</dbReference>
<evidence type="ECO:0000256" key="8">
    <source>
        <dbReference type="ARBA" id="ARBA00048679"/>
    </source>
</evidence>
<dbReference type="GO" id="GO:0050684">
    <property type="term" value="P:regulation of mRNA processing"/>
    <property type="evidence" value="ECO:0007669"/>
    <property type="project" value="TreeGrafter"/>
</dbReference>
<dbReference type="InterPro" id="IPR000719">
    <property type="entry name" value="Prot_kinase_dom"/>
</dbReference>
<dbReference type="GO" id="GO:0005524">
    <property type="term" value="F:ATP binding"/>
    <property type="evidence" value="ECO:0007669"/>
    <property type="project" value="UniProtKB-KW"/>
</dbReference>
<evidence type="ECO:0000256" key="2">
    <source>
        <dbReference type="ARBA" id="ARBA00022527"/>
    </source>
</evidence>
<keyword evidence="5 10" id="KW-0418">Kinase</keyword>
<dbReference type="PROSITE" id="PS00108">
    <property type="entry name" value="PROTEIN_KINASE_ST"/>
    <property type="match status" value="1"/>
</dbReference>
<evidence type="ECO:0000256" key="1">
    <source>
        <dbReference type="ARBA" id="ARBA00012513"/>
    </source>
</evidence>
<name>A0A5B8HVU8_9VIRU</name>
<dbReference type="PANTHER" id="PTHR47634">
    <property type="entry name" value="PROTEIN KINASE DOMAIN-CONTAINING PROTEIN-RELATED"/>
    <property type="match status" value="1"/>
</dbReference>
<dbReference type="PANTHER" id="PTHR47634:SF9">
    <property type="entry name" value="PROTEIN KINASE DOMAIN-CONTAINING PROTEIN-RELATED"/>
    <property type="match status" value="1"/>
</dbReference>
<evidence type="ECO:0000256" key="3">
    <source>
        <dbReference type="ARBA" id="ARBA00022679"/>
    </source>
</evidence>
<feature type="domain" description="Protein kinase" evidence="9">
    <location>
        <begin position="51"/>
        <end position="463"/>
    </location>
</feature>
<dbReference type="InterPro" id="IPR008271">
    <property type="entry name" value="Ser/Thr_kinase_AS"/>
</dbReference>
<dbReference type="EMBL" id="MK250089">
    <property type="protein sequence ID" value="QDY52229.1"/>
    <property type="molecule type" value="Genomic_DNA"/>
</dbReference>
<dbReference type="GO" id="GO:0004674">
    <property type="term" value="F:protein serine/threonine kinase activity"/>
    <property type="evidence" value="ECO:0007669"/>
    <property type="project" value="UniProtKB-KW"/>
</dbReference>
<evidence type="ECO:0000256" key="7">
    <source>
        <dbReference type="ARBA" id="ARBA00047899"/>
    </source>
</evidence>
<evidence type="ECO:0000259" key="9">
    <source>
        <dbReference type="PROSITE" id="PS50011"/>
    </source>
</evidence>
<keyword evidence="2" id="KW-0723">Serine/threonine-protein kinase</keyword>
<proteinExistence type="predicted"/>
<sequence>MRYQLLKARAKKQKFIKRTQQIKEDSDDSLSDDDEIELSTDFIGELINDKYIVIKYLSKGTFCKVWLVYDMTVDNFYALKIQEDEDNESLLNEIKMLNIIGKPSNICNIIDYFDIKINGNIKTALLFELLGDILSYFTYDENDSLVTIDSIKKIGKSLLLGIKELHDNNLVHCDLKLDNVLFTEVNSNIKNIINEVKELGMNNNYNLVLQEATKIKLDGLSKSKKKVIKKKIKKKTIKEVYNENKQNILKINNIHNKLNIGNNELNLDEANIEEEDKIKSDEEENYDEKYKLDINIDNLKVKLLDLGNTEVEKFDNDEEIYTRCYRPPENIINGSYDKNADIWVYGCLIYELFVGEPIFDFTNCNKYDNDRDRLHLSKMYSILGKMPKEMTQNCNYSEEYFDSKGRILKNRNIELRDLKDELTNRIDIDEEELELVLDFINKALDYNPHTRYTADELLNHKWLNF</sequence>
<keyword evidence="4" id="KW-0547">Nucleotide-binding</keyword>
<protein>
    <recommendedName>
        <fullName evidence="1">non-specific serine/threonine protein kinase</fullName>
        <ecNumber evidence="1">2.7.11.1</ecNumber>
    </recommendedName>
</protein>
<keyword evidence="6" id="KW-0067">ATP-binding</keyword>
<dbReference type="Gene3D" id="1.10.510.10">
    <property type="entry name" value="Transferase(Phosphotransferase) domain 1"/>
    <property type="match status" value="1"/>
</dbReference>
<evidence type="ECO:0000256" key="6">
    <source>
        <dbReference type="ARBA" id="ARBA00022840"/>
    </source>
</evidence>
<reference evidence="10" key="1">
    <citation type="submission" date="2018-11" db="EMBL/GenBank/DDBJ databases">
        <title>A distinct lineage of giant viruses engineers rhodopsin photosystems in predatory marine eukaryotes.</title>
        <authorList>
            <person name="Needham D.M."/>
            <person name="Yoshizawa S."/>
            <person name="Hosaka T."/>
            <person name="Poirier C."/>
            <person name="Choi C.-J."/>
            <person name="Hehenberger E."/>
            <person name="Irwin N.A.T."/>
            <person name="Wilken S."/>
            <person name="Yung C.-M."/>
            <person name="Bachy C."/>
            <person name="Kurihara R."/>
            <person name="Nakajima Y."/>
            <person name="Kojima K."/>
            <person name="Kimura-Someya T."/>
            <person name="Leonard G."/>
            <person name="Malmstrom R.R."/>
            <person name="Mende D."/>
            <person name="Olson D.K."/>
            <person name="Sudo Y."/>
            <person name="Sudek S."/>
            <person name="Richards T.A."/>
            <person name="DeLong E.F."/>
            <person name="Keeling P.J."/>
            <person name="Santoro A.E."/>
            <person name="Shirouzu M."/>
            <person name="Iwasaki W."/>
            <person name="Worden A.Z."/>
        </authorList>
    </citation>
    <scope>NUCLEOTIDE SEQUENCE</scope>
</reference>
<comment type="catalytic activity">
    <reaction evidence="7">
        <text>L-threonyl-[protein] + ATP = O-phospho-L-threonyl-[protein] + ADP + H(+)</text>
        <dbReference type="Rhea" id="RHEA:46608"/>
        <dbReference type="Rhea" id="RHEA-COMP:11060"/>
        <dbReference type="Rhea" id="RHEA-COMP:11605"/>
        <dbReference type="ChEBI" id="CHEBI:15378"/>
        <dbReference type="ChEBI" id="CHEBI:30013"/>
        <dbReference type="ChEBI" id="CHEBI:30616"/>
        <dbReference type="ChEBI" id="CHEBI:61977"/>
        <dbReference type="ChEBI" id="CHEBI:456216"/>
        <dbReference type="EC" id="2.7.11.1"/>
    </reaction>
</comment>
<evidence type="ECO:0000313" key="10">
    <source>
        <dbReference type="EMBL" id="QDY52229.1"/>
    </source>
</evidence>
<dbReference type="Pfam" id="PF00069">
    <property type="entry name" value="Pkinase"/>
    <property type="match status" value="2"/>
</dbReference>
<dbReference type="EC" id="2.7.11.1" evidence="1"/>
<gene>
    <name evidence="10" type="ORF">5_26</name>
</gene>
<evidence type="ECO:0000256" key="4">
    <source>
        <dbReference type="ARBA" id="ARBA00022741"/>
    </source>
</evidence>
<dbReference type="InterPro" id="IPR011009">
    <property type="entry name" value="Kinase-like_dom_sf"/>
</dbReference>
<dbReference type="Gene3D" id="3.30.200.20">
    <property type="entry name" value="Phosphorylase Kinase, domain 1"/>
    <property type="match status" value="1"/>
</dbReference>
<keyword evidence="3" id="KW-0808">Transferase</keyword>
<dbReference type="SUPFAM" id="SSF56112">
    <property type="entry name" value="Protein kinase-like (PK-like)"/>
    <property type="match status" value="1"/>
</dbReference>
<comment type="catalytic activity">
    <reaction evidence="8">
        <text>L-seryl-[protein] + ATP = O-phospho-L-seryl-[protein] + ADP + H(+)</text>
        <dbReference type="Rhea" id="RHEA:17989"/>
        <dbReference type="Rhea" id="RHEA-COMP:9863"/>
        <dbReference type="Rhea" id="RHEA-COMP:11604"/>
        <dbReference type="ChEBI" id="CHEBI:15378"/>
        <dbReference type="ChEBI" id="CHEBI:29999"/>
        <dbReference type="ChEBI" id="CHEBI:30616"/>
        <dbReference type="ChEBI" id="CHEBI:83421"/>
        <dbReference type="ChEBI" id="CHEBI:456216"/>
        <dbReference type="EC" id="2.7.11.1"/>
    </reaction>
</comment>
<dbReference type="InterPro" id="IPR051334">
    <property type="entry name" value="SRPK"/>
</dbReference>
<accession>A0A5B8HVU8</accession>